<evidence type="ECO:0000256" key="7">
    <source>
        <dbReference type="SAM" id="Phobius"/>
    </source>
</evidence>
<feature type="transmembrane region" description="Helical" evidence="7">
    <location>
        <begin position="397"/>
        <end position="414"/>
    </location>
</feature>
<feature type="transmembrane region" description="Helical" evidence="7">
    <location>
        <begin position="306"/>
        <end position="327"/>
    </location>
</feature>
<evidence type="ECO:0000256" key="5">
    <source>
        <dbReference type="ARBA" id="ARBA00023136"/>
    </source>
</evidence>
<evidence type="ECO:0000313" key="9">
    <source>
        <dbReference type="Proteomes" id="UP000236728"/>
    </source>
</evidence>
<feature type="region of interest" description="Disordered" evidence="6">
    <location>
        <begin position="1"/>
        <end position="24"/>
    </location>
</feature>
<dbReference type="InterPro" id="IPR050367">
    <property type="entry name" value="APC_superfamily"/>
</dbReference>
<evidence type="ECO:0000256" key="2">
    <source>
        <dbReference type="ARBA" id="ARBA00022475"/>
    </source>
</evidence>
<feature type="transmembrane region" description="Helical" evidence="7">
    <location>
        <begin position="105"/>
        <end position="128"/>
    </location>
</feature>
<reference evidence="8 9" key="1">
    <citation type="submission" date="2016-10" db="EMBL/GenBank/DDBJ databases">
        <authorList>
            <person name="de Groot N.N."/>
        </authorList>
    </citation>
    <scope>NUCLEOTIDE SEQUENCE [LARGE SCALE GENOMIC DNA]</scope>
    <source>
        <strain evidence="8 9">DSM 22489</strain>
    </source>
</reference>
<dbReference type="PANTHER" id="PTHR42770:SF7">
    <property type="entry name" value="MEMBRANE PROTEIN"/>
    <property type="match status" value="1"/>
</dbReference>
<feature type="transmembrane region" description="Helical" evidence="7">
    <location>
        <begin position="421"/>
        <end position="445"/>
    </location>
</feature>
<evidence type="ECO:0000313" key="8">
    <source>
        <dbReference type="EMBL" id="SEG65332.1"/>
    </source>
</evidence>
<dbReference type="GO" id="GO:0022857">
    <property type="term" value="F:transmembrane transporter activity"/>
    <property type="evidence" value="ECO:0007669"/>
    <property type="project" value="InterPro"/>
</dbReference>
<feature type="transmembrane region" description="Helical" evidence="7">
    <location>
        <begin position="254"/>
        <end position="276"/>
    </location>
</feature>
<comment type="subcellular location">
    <subcellularLocation>
        <location evidence="1">Cell membrane</location>
        <topology evidence="1">Multi-pass membrane protein</topology>
    </subcellularLocation>
</comment>
<dbReference type="Gene3D" id="1.20.1740.10">
    <property type="entry name" value="Amino acid/polyamine transporter I"/>
    <property type="match status" value="1"/>
</dbReference>
<feature type="transmembrane region" description="Helical" evidence="7">
    <location>
        <begin position="63"/>
        <end position="84"/>
    </location>
</feature>
<keyword evidence="4 7" id="KW-1133">Transmembrane helix</keyword>
<feature type="transmembrane region" description="Helical" evidence="7">
    <location>
        <begin position="451"/>
        <end position="472"/>
    </location>
</feature>
<dbReference type="EMBL" id="FNVA01000008">
    <property type="protein sequence ID" value="SEG65332.1"/>
    <property type="molecule type" value="Genomic_DNA"/>
</dbReference>
<feature type="transmembrane region" description="Helical" evidence="7">
    <location>
        <begin position="217"/>
        <end position="242"/>
    </location>
</feature>
<feature type="transmembrane region" description="Helical" evidence="7">
    <location>
        <begin position="148"/>
        <end position="171"/>
    </location>
</feature>
<keyword evidence="9" id="KW-1185">Reference proteome</keyword>
<evidence type="ECO:0000256" key="4">
    <source>
        <dbReference type="ARBA" id="ARBA00022989"/>
    </source>
</evidence>
<dbReference type="InterPro" id="IPR002293">
    <property type="entry name" value="AA/rel_permease1"/>
</dbReference>
<accession>A0A1H6BXG6</accession>
<organism evidence="8 9">
    <name type="scientific">Bryocella elongata</name>
    <dbReference type="NCBI Taxonomy" id="863522"/>
    <lineage>
        <taxon>Bacteria</taxon>
        <taxon>Pseudomonadati</taxon>
        <taxon>Acidobacteriota</taxon>
        <taxon>Terriglobia</taxon>
        <taxon>Terriglobales</taxon>
        <taxon>Acidobacteriaceae</taxon>
        <taxon>Bryocella</taxon>
    </lineage>
</organism>
<name>A0A1H6BXG6_9BACT</name>
<keyword evidence="5 7" id="KW-0472">Membrane</keyword>
<dbReference type="Proteomes" id="UP000236728">
    <property type="component" value="Unassembled WGS sequence"/>
</dbReference>
<sequence>MRRWLTMPALPTEAASTPATSEQSEHGLRRQLGLGDLIFAQVLSVVGSAWVGIAAALGHAQTFVWLVSMACFYLPMAVAVYYLNRAMPLEGGLYTWARRGFGDTIGFLVAWNVWTYALLDIATIFSQLPSEFAFMVGRRMAWLPENHAVVLTALMLIVVVMAVAALLGLGLGKWIHNLSSAAMILAFALLIAAPIWVKLHGVPMPYHPVELHLPAATATNLALISQTLIASSGLEYLAILAGETHHPQRNISRSVVLASPIIIAMFVLGTSSVLAFHEYTGTAINFVAPIPQTLMLAFGDHGVGSLLSRLAILLLQIRILGAANFMFAGVTRLPMTAGWDHLVPGWLAHLHPRFRTPSNAILVGAFAVAGLLLLSYAGSHASEAFALLNNASNACYSLAYVAMFLIPIAGAIAIRSQIPRWVKWVMIPGVVAMVFAVCLQAYPFLDVPNPMVFAIKIVLTTLALNALGYGFYRIRNTRRVAVL</sequence>
<keyword evidence="3 7" id="KW-0812">Transmembrane</keyword>
<dbReference type="GO" id="GO:0005886">
    <property type="term" value="C:plasma membrane"/>
    <property type="evidence" value="ECO:0007669"/>
    <property type="project" value="UniProtKB-SubCell"/>
</dbReference>
<feature type="transmembrane region" description="Helical" evidence="7">
    <location>
        <begin position="178"/>
        <end position="197"/>
    </location>
</feature>
<evidence type="ECO:0000256" key="1">
    <source>
        <dbReference type="ARBA" id="ARBA00004651"/>
    </source>
</evidence>
<protein>
    <submittedName>
        <fullName evidence="8">Amino acid/polyamine/organocation transporter, APC superfamily</fullName>
    </submittedName>
</protein>
<proteinExistence type="predicted"/>
<feature type="transmembrane region" description="Helical" evidence="7">
    <location>
        <begin position="37"/>
        <end position="57"/>
    </location>
</feature>
<dbReference type="PIRSF" id="PIRSF006060">
    <property type="entry name" value="AA_transporter"/>
    <property type="match status" value="1"/>
</dbReference>
<evidence type="ECO:0000256" key="6">
    <source>
        <dbReference type="SAM" id="MobiDB-lite"/>
    </source>
</evidence>
<keyword evidence="2" id="KW-1003">Cell membrane</keyword>
<evidence type="ECO:0000256" key="3">
    <source>
        <dbReference type="ARBA" id="ARBA00022692"/>
    </source>
</evidence>
<dbReference type="AlphaFoldDB" id="A0A1H6BXG6"/>
<dbReference type="Pfam" id="PF13520">
    <property type="entry name" value="AA_permease_2"/>
    <property type="match status" value="1"/>
</dbReference>
<dbReference type="PANTHER" id="PTHR42770">
    <property type="entry name" value="AMINO ACID TRANSPORTER-RELATED"/>
    <property type="match status" value="1"/>
</dbReference>
<gene>
    <name evidence="8" type="ORF">SAMN05421819_4027</name>
</gene>
<feature type="transmembrane region" description="Helical" evidence="7">
    <location>
        <begin position="360"/>
        <end position="377"/>
    </location>
</feature>